<accession>A0A1Y1IQD1</accession>
<organism evidence="1 2">
    <name type="scientific">Klebsormidium nitens</name>
    <name type="common">Green alga</name>
    <name type="synonym">Ulothrix nitens</name>
    <dbReference type="NCBI Taxonomy" id="105231"/>
    <lineage>
        <taxon>Eukaryota</taxon>
        <taxon>Viridiplantae</taxon>
        <taxon>Streptophyta</taxon>
        <taxon>Klebsormidiophyceae</taxon>
        <taxon>Klebsormidiales</taxon>
        <taxon>Klebsormidiaceae</taxon>
        <taxon>Klebsormidium</taxon>
    </lineage>
</organism>
<dbReference type="AlphaFoldDB" id="A0A1Y1IQD1"/>
<sequence length="442" mass="50036">MNPTRGRKRKASIPLKITAGNSGAIDVEANTASNAPSEDVLKGGGYVFSKQSVVSVLQDLECAVCKDIQGEEVVRSCCANAQCTVINYICKKHTEGPAVLNQNRCLMCQTTGVTYDPDKAVSRLLSSVFVDCPKEGCSTRMTASQLKQHLERECEKNVIKCGETRVRPLKASQDHAADCRSRKCFNHIEDPELGSFGCTWEGNVVDLPNHDYEARRLFCSHSVQELINSYKPIECLARSGGRASSPGQMSRQYMLAVRNFSADERSRLRSIINSSPRLRARAWKFVKVASFMDFAFPYTLNDVVVLPSSFLAQHDESEAAVTLLHESFHIDQRAHQPKFDKFYERKWGYVRPKRLTIPGSIWKRTVTDPDAPDIKWVKAMNGAYWWTVLHLPDERSRPIAVAYMCKQTRPGHFVVTRERRPLTSLKEYVTIRVYESSYRTRP</sequence>
<name>A0A1Y1IQD1_KLENI</name>
<proteinExistence type="predicted"/>
<gene>
    <name evidence="1" type="ORF">KFL_011810010</name>
</gene>
<dbReference type="EMBL" id="DF238130">
    <property type="protein sequence ID" value="GAQ92883.1"/>
    <property type="molecule type" value="Genomic_DNA"/>
</dbReference>
<evidence type="ECO:0000313" key="1">
    <source>
        <dbReference type="EMBL" id="GAQ92883.1"/>
    </source>
</evidence>
<protein>
    <recommendedName>
        <fullName evidence="3">TRAF-type domain-containing protein</fullName>
    </recommendedName>
</protein>
<evidence type="ECO:0008006" key="3">
    <source>
        <dbReference type="Google" id="ProtNLM"/>
    </source>
</evidence>
<evidence type="ECO:0000313" key="2">
    <source>
        <dbReference type="Proteomes" id="UP000054558"/>
    </source>
</evidence>
<reference evidence="1 2" key="1">
    <citation type="journal article" date="2014" name="Nat. Commun.">
        <title>Klebsormidium flaccidum genome reveals primary factors for plant terrestrial adaptation.</title>
        <authorList>
            <person name="Hori K."/>
            <person name="Maruyama F."/>
            <person name="Fujisawa T."/>
            <person name="Togashi T."/>
            <person name="Yamamoto N."/>
            <person name="Seo M."/>
            <person name="Sato S."/>
            <person name="Yamada T."/>
            <person name="Mori H."/>
            <person name="Tajima N."/>
            <person name="Moriyama T."/>
            <person name="Ikeuchi M."/>
            <person name="Watanabe M."/>
            <person name="Wada H."/>
            <person name="Kobayashi K."/>
            <person name="Saito M."/>
            <person name="Masuda T."/>
            <person name="Sasaki-Sekimoto Y."/>
            <person name="Mashiguchi K."/>
            <person name="Awai K."/>
            <person name="Shimojima M."/>
            <person name="Masuda S."/>
            <person name="Iwai M."/>
            <person name="Nobusawa T."/>
            <person name="Narise T."/>
            <person name="Kondo S."/>
            <person name="Saito H."/>
            <person name="Sato R."/>
            <person name="Murakawa M."/>
            <person name="Ihara Y."/>
            <person name="Oshima-Yamada Y."/>
            <person name="Ohtaka K."/>
            <person name="Satoh M."/>
            <person name="Sonobe K."/>
            <person name="Ishii M."/>
            <person name="Ohtani R."/>
            <person name="Kanamori-Sato M."/>
            <person name="Honoki R."/>
            <person name="Miyazaki D."/>
            <person name="Mochizuki H."/>
            <person name="Umetsu J."/>
            <person name="Higashi K."/>
            <person name="Shibata D."/>
            <person name="Kamiya Y."/>
            <person name="Sato N."/>
            <person name="Nakamura Y."/>
            <person name="Tabata S."/>
            <person name="Ida S."/>
            <person name="Kurokawa K."/>
            <person name="Ohta H."/>
        </authorList>
    </citation>
    <scope>NUCLEOTIDE SEQUENCE [LARGE SCALE GENOMIC DNA]</scope>
    <source>
        <strain evidence="1 2">NIES-2285</strain>
    </source>
</reference>
<feature type="non-terminal residue" evidence="1">
    <location>
        <position position="442"/>
    </location>
</feature>
<dbReference type="Proteomes" id="UP000054558">
    <property type="component" value="Unassembled WGS sequence"/>
</dbReference>
<keyword evidence="2" id="KW-1185">Reference proteome</keyword>
<dbReference type="Gene3D" id="3.30.40.10">
    <property type="entry name" value="Zinc/RING finger domain, C3HC4 (zinc finger)"/>
    <property type="match status" value="1"/>
</dbReference>
<dbReference type="InterPro" id="IPR013083">
    <property type="entry name" value="Znf_RING/FYVE/PHD"/>
</dbReference>
<dbReference type="OrthoDB" id="9972365at2759"/>